<evidence type="ECO:0000256" key="2">
    <source>
        <dbReference type="ARBA" id="ARBA00022475"/>
    </source>
</evidence>
<dbReference type="InterPro" id="IPR027417">
    <property type="entry name" value="P-loop_NTPase"/>
</dbReference>
<feature type="domain" description="ABC transporter" evidence="10">
    <location>
        <begin position="5"/>
        <end position="241"/>
    </location>
</feature>
<dbReference type="GO" id="GO:0140359">
    <property type="term" value="F:ABC-type transporter activity"/>
    <property type="evidence" value="ECO:0007669"/>
    <property type="project" value="InterPro"/>
</dbReference>
<keyword evidence="4" id="KW-0997">Cell inner membrane</keyword>
<dbReference type="Pfam" id="PF03459">
    <property type="entry name" value="TOBE"/>
    <property type="match status" value="1"/>
</dbReference>
<dbReference type="PROSITE" id="PS51866">
    <property type="entry name" value="MOP"/>
    <property type="match status" value="1"/>
</dbReference>
<keyword evidence="2" id="KW-1003">Cell membrane</keyword>
<dbReference type="Gene3D" id="2.40.50.100">
    <property type="match status" value="1"/>
</dbReference>
<dbReference type="InterPro" id="IPR004606">
    <property type="entry name" value="Mop_domain"/>
</dbReference>
<dbReference type="InterPro" id="IPR050334">
    <property type="entry name" value="Molybdenum_import_ModC"/>
</dbReference>
<keyword evidence="8" id="KW-0472">Membrane</keyword>
<evidence type="ECO:0000256" key="1">
    <source>
        <dbReference type="ARBA" id="ARBA00022448"/>
    </source>
</evidence>
<evidence type="ECO:0000259" key="11">
    <source>
        <dbReference type="PROSITE" id="PS51866"/>
    </source>
</evidence>
<dbReference type="GO" id="GO:0005524">
    <property type="term" value="F:ATP binding"/>
    <property type="evidence" value="ECO:0007669"/>
    <property type="project" value="UniProtKB-KW"/>
</dbReference>
<dbReference type="SMART" id="SM00382">
    <property type="entry name" value="AAA"/>
    <property type="match status" value="1"/>
</dbReference>
<proteinExistence type="predicted"/>
<dbReference type="GO" id="GO:0015098">
    <property type="term" value="F:molybdate ion transmembrane transporter activity"/>
    <property type="evidence" value="ECO:0007669"/>
    <property type="project" value="InterPro"/>
</dbReference>
<dbReference type="Gene3D" id="3.40.50.300">
    <property type="entry name" value="P-loop containing nucleotide triphosphate hydrolases"/>
    <property type="match status" value="1"/>
</dbReference>
<evidence type="ECO:0000256" key="4">
    <source>
        <dbReference type="ARBA" id="ARBA00022519"/>
    </source>
</evidence>
<keyword evidence="1" id="KW-0813">Transport</keyword>
<evidence type="ECO:0000256" key="3">
    <source>
        <dbReference type="ARBA" id="ARBA00022505"/>
    </source>
</evidence>
<dbReference type="Pfam" id="PF00005">
    <property type="entry name" value="ABC_tran"/>
    <property type="match status" value="1"/>
</dbReference>
<name>A0AAW3ZLK1_9GAMM</name>
<dbReference type="InterPro" id="IPR011868">
    <property type="entry name" value="ModC_ABC_ATP-bd"/>
</dbReference>
<dbReference type="PROSITE" id="PS50893">
    <property type="entry name" value="ABC_TRANSPORTER_2"/>
    <property type="match status" value="1"/>
</dbReference>
<dbReference type="AlphaFoldDB" id="A0AAW3ZLK1"/>
<dbReference type="EMBL" id="JACYTR010000021">
    <property type="protein sequence ID" value="MBD8526340.1"/>
    <property type="molecule type" value="Genomic_DNA"/>
</dbReference>
<evidence type="ECO:0000256" key="8">
    <source>
        <dbReference type="ARBA" id="ARBA00023136"/>
    </source>
</evidence>
<dbReference type="SUPFAM" id="SSF52540">
    <property type="entry name" value="P-loop containing nucleoside triphosphate hydrolases"/>
    <property type="match status" value="1"/>
</dbReference>
<dbReference type="Proteomes" id="UP000613768">
    <property type="component" value="Unassembled WGS sequence"/>
</dbReference>
<dbReference type="InterPro" id="IPR005116">
    <property type="entry name" value="Transp-assoc_OB_typ1"/>
</dbReference>
<sequence length="365" mass="39948">MQNPPDNDALLRARLQASLGAFQLDLNLQLPARGISVLFGASGAGKSLALRALAGLEPRVSGDVQFADEVWQRGRHWVPAHRRRIAWLCQRAQLFDHLDVSGNLRFAAGRHAASDSGEVDIGRYAEVCGISHLLSRRVGRLSGGEAQRVALCRALLSRPRYLLLDEPLSALDSAARLALCQLLRRLASDEALPMLLVTHSLDEVERVADQVIVLTAGRNQPRLSLAEAMAAPDIGLQAPGELAAVFDLEASAQQDEPDLLRLQIGQDAIHIPWRGPRPDRAVRLRIAARDVTLWPQLPPLSSAQNCLPLQVERIVDGTNPAMRLVIGRCRDGRRLFARITRAAERQLQLTAGQSVFAQFKAVALL</sequence>
<dbReference type="InterPro" id="IPR008995">
    <property type="entry name" value="Mo/tungstate-bd_C_term_dom"/>
</dbReference>
<reference evidence="12 13" key="1">
    <citation type="submission" date="2020-09" db="EMBL/GenBank/DDBJ databases">
        <title>Pseudoxanthomonas sp. CAU 1598 isolated from sand of Yaerae Beach.</title>
        <authorList>
            <person name="Kim W."/>
        </authorList>
    </citation>
    <scope>NUCLEOTIDE SEQUENCE [LARGE SCALE GENOMIC DNA]</scope>
    <source>
        <strain evidence="12 13">CAU 1598</strain>
    </source>
</reference>
<dbReference type="InterPro" id="IPR003593">
    <property type="entry name" value="AAA+_ATPase"/>
</dbReference>
<dbReference type="PANTHER" id="PTHR43514:SF10">
    <property type="entry name" value="MOLYBDENUM IMPORT ATP-BINDING PROTEIN MODC 2"/>
    <property type="match status" value="1"/>
</dbReference>
<accession>A0AAW3ZLK1</accession>
<dbReference type="GO" id="GO:0016887">
    <property type="term" value="F:ATP hydrolysis activity"/>
    <property type="evidence" value="ECO:0007669"/>
    <property type="project" value="InterPro"/>
</dbReference>
<dbReference type="InterPro" id="IPR003439">
    <property type="entry name" value="ABC_transporter-like_ATP-bd"/>
</dbReference>
<dbReference type="GO" id="GO:0016020">
    <property type="term" value="C:membrane"/>
    <property type="evidence" value="ECO:0007669"/>
    <property type="project" value="InterPro"/>
</dbReference>
<keyword evidence="5" id="KW-0547">Nucleotide-binding</keyword>
<dbReference type="SUPFAM" id="SSF50331">
    <property type="entry name" value="MOP-like"/>
    <property type="match status" value="1"/>
</dbReference>
<organism evidence="12 13">
    <name type="scientific">Pseudomarimonas arenosa</name>
    <dbReference type="NCBI Taxonomy" id="2774145"/>
    <lineage>
        <taxon>Bacteria</taxon>
        <taxon>Pseudomonadati</taxon>
        <taxon>Pseudomonadota</taxon>
        <taxon>Gammaproteobacteria</taxon>
        <taxon>Lysobacterales</taxon>
        <taxon>Lysobacteraceae</taxon>
        <taxon>Pseudomarimonas</taxon>
    </lineage>
</organism>
<protein>
    <submittedName>
        <fullName evidence="12">Molybdenum ABC transporter ATP-binding protein</fullName>
    </submittedName>
</protein>
<dbReference type="RefSeq" id="WP_192029762.1">
    <property type="nucleotide sequence ID" value="NZ_JACYTR010000021.1"/>
</dbReference>
<keyword evidence="7" id="KW-1278">Translocase</keyword>
<dbReference type="PROSITE" id="PS00211">
    <property type="entry name" value="ABC_TRANSPORTER_1"/>
    <property type="match status" value="1"/>
</dbReference>
<evidence type="ECO:0000259" key="10">
    <source>
        <dbReference type="PROSITE" id="PS50893"/>
    </source>
</evidence>
<evidence type="ECO:0000256" key="7">
    <source>
        <dbReference type="ARBA" id="ARBA00022967"/>
    </source>
</evidence>
<evidence type="ECO:0000313" key="12">
    <source>
        <dbReference type="EMBL" id="MBD8526340.1"/>
    </source>
</evidence>
<dbReference type="PANTHER" id="PTHR43514">
    <property type="entry name" value="ABC TRANSPORTER I FAMILY MEMBER 10"/>
    <property type="match status" value="1"/>
</dbReference>
<evidence type="ECO:0000256" key="5">
    <source>
        <dbReference type="ARBA" id="ARBA00022741"/>
    </source>
</evidence>
<dbReference type="InterPro" id="IPR017871">
    <property type="entry name" value="ABC_transporter-like_CS"/>
</dbReference>
<evidence type="ECO:0000256" key="9">
    <source>
        <dbReference type="PROSITE-ProRule" id="PRU01213"/>
    </source>
</evidence>
<evidence type="ECO:0000256" key="6">
    <source>
        <dbReference type="ARBA" id="ARBA00022840"/>
    </source>
</evidence>
<feature type="domain" description="Mop" evidence="11">
    <location>
        <begin position="300"/>
        <end position="365"/>
    </location>
</feature>
<keyword evidence="3 9" id="KW-0500">Molybdenum</keyword>
<dbReference type="NCBIfam" id="TIGR02142">
    <property type="entry name" value="modC_ABC"/>
    <property type="match status" value="1"/>
</dbReference>
<comment type="caution">
    <text evidence="12">The sequence shown here is derived from an EMBL/GenBank/DDBJ whole genome shotgun (WGS) entry which is preliminary data.</text>
</comment>
<keyword evidence="6 12" id="KW-0067">ATP-binding</keyword>
<evidence type="ECO:0000313" key="13">
    <source>
        <dbReference type="Proteomes" id="UP000613768"/>
    </source>
</evidence>
<keyword evidence="13" id="KW-1185">Reference proteome</keyword>
<gene>
    <name evidence="12" type="primary">modC</name>
    <name evidence="12" type="ORF">IFO71_11390</name>
</gene>